<accession>A0A5J5FSM0</accession>
<dbReference type="Proteomes" id="UP000335415">
    <property type="component" value="Unassembled WGS sequence"/>
</dbReference>
<keyword evidence="1" id="KW-0812">Transmembrane</keyword>
<keyword evidence="3" id="KW-1185">Reference proteome</keyword>
<comment type="caution">
    <text evidence="2">The sequence shown here is derived from an EMBL/GenBank/DDBJ whole genome shotgun (WGS) entry which is preliminary data.</text>
</comment>
<evidence type="ECO:0008006" key="4">
    <source>
        <dbReference type="Google" id="ProtNLM"/>
    </source>
</evidence>
<evidence type="ECO:0000313" key="2">
    <source>
        <dbReference type="EMBL" id="KAA8996372.1"/>
    </source>
</evidence>
<evidence type="ECO:0000256" key="1">
    <source>
        <dbReference type="SAM" id="Phobius"/>
    </source>
</evidence>
<keyword evidence="1" id="KW-1133">Transmembrane helix</keyword>
<protein>
    <recommendedName>
        <fullName evidence="4">Pilus assembly protein PilO</fullName>
    </recommendedName>
</protein>
<keyword evidence="1" id="KW-0472">Membrane</keyword>
<dbReference type="EMBL" id="VYKJ01000014">
    <property type="protein sequence ID" value="KAA8996372.1"/>
    <property type="molecule type" value="Genomic_DNA"/>
</dbReference>
<sequence length="184" mass="20681">MNSLWPLWLAQPFWLRFGLQNVVVGILGALAGWAPLASEWRGRESLRQQIAQTQTQLELYRGKLAQLPSADALSAQWRELVERPAASGGASVHGRVMAALRQSGARLLSWHTITDDSEPSQTMRNWQLILGADYHRLLRFLQAFNSAPHPVRIVRLAIARDKDELTLTLVLSAIRGTDERQPNE</sequence>
<dbReference type="AlphaFoldDB" id="A0A5J5FSM0"/>
<proteinExistence type="predicted"/>
<organism evidence="2 3">
    <name type="scientific">Affinibrenneria salicis</name>
    <dbReference type="NCBI Taxonomy" id="2590031"/>
    <lineage>
        <taxon>Bacteria</taxon>
        <taxon>Pseudomonadati</taxon>
        <taxon>Pseudomonadota</taxon>
        <taxon>Gammaproteobacteria</taxon>
        <taxon>Enterobacterales</taxon>
        <taxon>Pectobacteriaceae</taxon>
        <taxon>Affinibrenneria</taxon>
    </lineage>
</organism>
<reference evidence="2 3" key="1">
    <citation type="submission" date="2019-09" db="EMBL/GenBank/DDBJ databases">
        <authorList>
            <person name="Li Y."/>
        </authorList>
    </citation>
    <scope>NUCLEOTIDE SEQUENCE [LARGE SCALE GENOMIC DNA]</scope>
    <source>
        <strain evidence="2 3">L3-3HA</strain>
    </source>
</reference>
<name>A0A5J5FSM0_9GAMM</name>
<dbReference type="OrthoDB" id="6418693at2"/>
<feature type="transmembrane region" description="Helical" evidence="1">
    <location>
        <begin position="13"/>
        <end position="37"/>
    </location>
</feature>
<gene>
    <name evidence="2" type="ORF">FJU30_21505</name>
</gene>
<dbReference type="RefSeq" id="WP_150437029.1">
    <property type="nucleotide sequence ID" value="NZ_VYKJ01000014.1"/>
</dbReference>
<evidence type="ECO:0000313" key="3">
    <source>
        <dbReference type="Proteomes" id="UP000335415"/>
    </source>
</evidence>